<feature type="transmembrane region" description="Helical" evidence="15">
    <location>
        <begin position="145"/>
        <end position="166"/>
    </location>
</feature>
<dbReference type="PANTHER" id="PTHR32282">
    <property type="entry name" value="BINDING PROTEIN TRANSPEPTIDASE, PUTATIVE-RELATED"/>
    <property type="match status" value="1"/>
</dbReference>
<dbReference type="EMBL" id="BMVU01000005">
    <property type="protein sequence ID" value="GGX65753.1"/>
    <property type="molecule type" value="Genomic_DNA"/>
</dbReference>
<evidence type="ECO:0000256" key="9">
    <source>
        <dbReference type="ARBA" id="ARBA00022984"/>
    </source>
</evidence>
<feature type="compositionally biased region" description="Basic residues" evidence="14">
    <location>
        <begin position="76"/>
        <end position="85"/>
    </location>
</feature>
<evidence type="ECO:0000313" key="18">
    <source>
        <dbReference type="EMBL" id="GGX65753.1"/>
    </source>
</evidence>
<feature type="domain" description="Penicillin-binding protein transpeptidase" evidence="16">
    <location>
        <begin position="545"/>
        <end position="718"/>
    </location>
</feature>
<feature type="domain" description="Glycosyl transferase family 51" evidence="17">
    <location>
        <begin position="189"/>
        <end position="365"/>
    </location>
</feature>
<dbReference type="Pfam" id="PF00912">
    <property type="entry name" value="Transgly"/>
    <property type="match status" value="1"/>
</dbReference>
<evidence type="ECO:0000256" key="5">
    <source>
        <dbReference type="ARBA" id="ARBA00022676"/>
    </source>
</evidence>
<comment type="similarity">
    <text evidence="1">In the C-terminal section; belongs to the transpeptidase family.</text>
</comment>
<dbReference type="GO" id="GO:0008658">
    <property type="term" value="F:penicillin binding"/>
    <property type="evidence" value="ECO:0007669"/>
    <property type="project" value="InterPro"/>
</dbReference>
<keyword evidence="19" id="KW-1185">Reference proteome</keyword>
<dbReference type="GO" id="GO:0008955">
    <property type="term" value="F:peptidoglycan glycosyltransferase activity"/>
    <property type="evidence" value="ECO:0007669"/>
    <property type="project" value="UniProtKB-EC"/>
</dbReference>
<dbReference type="InterPro" id="IPR001264">
    <property type="entry name" value="Glyco_trans_51"/>
</dbReference>
<name>A0A918KJ32_9ACTN</name>
<reference evidence="18" key="2">
    <citation type="submission" date="2020-09" db="EMBL/GenBank/DDBJ databases">
        <authorList>
            <person name="Sun Q."/>
            <person name="Ohkuma M."/>
        </authorList>
    </citation>
    <scope>NUCLEOTIDE SEQUENCE</scope>
    <source>
        <strain evidence="18">JCM 4790</strain>
    </source>
</reference>
<keyword evidence="5" id="KW-0328">Glycosyltransferase</keyword>
<dbReference type="SUPFAM" id="SSF53955">
    <property type="entry name" value="Lysozyme-like"/>
    <property type="match status" value="1"/>
</dbReference>
<evidence type="ECO:0000256" key="2">
    <source>
        <dbReference type="ARBA" id="ARBA00007739"/>
    </source>
</evidence>
<dbReference type="Proteomes" id="UP000619244">
    <property type="component" value="Unassembled WGS sequence"/>
</dbReference>
<dbReference type="InterPro" id="IPR012338">
    <property type="entry name" value="Beta-lactam/transpept-like"/>
</dbReference>
<evidence type="ECO:0000259" key="17">
    <source>
        <dbReference type="Pfam" id="PF00912"/>
    </source>
</evidence>
<evidence type="ECO:0000256" key="6">
    <source>
        <dbReference type="ARBA" id="ARBA00022679"/>
    </source>
</evidence>
<dbReference type="Pfam" id="PF00905">
    <property type="entry name" value="Transpeptidase"/>
    <property type="match status" value="1"/>
</dbReference>
<dbReference type="GO" id="GO:0009252">
    <property type="term" value="P:peptidoglycan biosynthetic process"/>
    <property type="evidence" value="ECO:0007669"/>
    <property type="project" value="UniProtKB-KW"/>
</dbReference>
<keyword evidence="15" id="KW-0812">Transmembrane</keyword>
<evidence type="ECO:0000256" key="14">
    <source>
        <dbReference type="SAM" id="MobiDB-lite"/>
    </source>
</evidence>
<sequence>MTPTGGGEEPREPDATMQLKQLKVPDSPTADETMQLRVPSPDGADAGGEPEISGTTVPSGAEPSHRIRSGGTTGRPGRRRSRNPRKAPAPSLRSRLAAAPHLASLLGALAALAARLAPYARRVRPQYPRPGRTGLRRWLPSWRQWLGASLAGVGLGGLFLTVAYAATDIPDNLNSYATQQDNVYFWADGTPMARTGWVQRQAMSLKNIPADVRWAVLAAENESFYSDPGISFKGISRALLRTLGQGDTQGGSTITQQYVKNVYLNQDQTVRRKLTEAMIALKLDNRMSKDEILESYLNTSWFGRGTYGIQRAAQAYYGKDVDDLNASEAAFLASLLKGAGLYDPTLSSANRARAEERWSWTLDRMVEIGKLSKAERATYRKFPEPLESNPLYDTGEQSDYLVELASQYAKKAGKISEKDFDLGGYQIYTTFDKEREKQLTDAVTEAREKTSKDHPKTAKAAHYGAASVAADGRILAVYGGPDHRKQGYNESNASTVPAGSAFMPFVYAAGLEHGVRRTRDGETAPVTGDSLYNGDDDVPVTTPEGPYWDRGGRKVAASNDGDESYGQISLHRALELSVNTPFMQLGMDTGLDKVRATAEASGLLPSSIGAQVPALSTGSSTPSAIRMASGYSTFAAAGKHTEPYSVRRITHNGSGVPLDLPDPSRAVRADVAEEVTSALTDAFRTAHPDDAPATAQVAGKVGTTQDDNAAWYVGTHESVSTAVVVYRIDLAKSLEPLPLEGIAGAAGDSVPYRIWFGATRPLG</sequence>
<comment type="catalytic activity">
    <reaction evidence="13">
        <text>[GlcNAc-(1-&gt;4)-Mur2Ac(oyl-L-Ala-gamma-D-Glu-L-Lys-D-Ala-D-Ala)](n)-di-trans,octa-cis-undecaprenyl diphosphate + beta-D-GlcNAc-(1-&gt;4)-Mur2Ac(oyl-L-Ala-gamma-D-Glu-L-Lys-D-Ala-D-Ala)-di-trans,octa-cis-undecaprenyl diphosphate = [GlcNAc-(1-&gt;4)-Mur2Ac(oyl-L-Ala-gamma-D-Glu-L-Lys-D-Ala-D-Ala)](n+1)-di-trans,octa-cis-undecaprenyl diphosphate + di-trans,octa-cis-undecaprenyl diphosphate + H(+)</text>
        <dbReference type="Rhea" id="RHEA:23708"/>
        <dbReference type="Rhea" id="RHEA-COMP:9602"/>
        <dbReference type="Rhea" id="RHEA-COMP:9603"/>
        <dbReference type="ChEBI" id="CHEBI:15378"/>
        <dbReference type="ChEBI" id="CHEBI:58405"/>
        <dbReference type="ChEBI" id="CHEBI:60033"/>
        <dbReference type="ChEBI" id="CHEBI:78435"/>
        <dbReference type="EC" id="2.4.99.28"/>
    </reaction>
</comment>
<dbReference type="Gene3D" id="1.10.3810.10">
    <property type="entry name" value="Biosynthetic peptidoglycan transglycosylase-like"/>
    <property type="match status" value="1"/>
</dbReference>
<dbReference type="GO" id="GO:0008360">
    <property type="term" value="P:regulation of cell shape"/>
    <property type="evidence" value="ECO:0007669"/>
    <property type="project" value="UniProtKB-KW"/>
</dbReference>
<dbReference type="SUPFAM" id="SSF56601">
    <property type="entry name" value="beta-lactamase/transpeptidase-like"/>
    <property type="match status" value="1"/>
</dbReference>
<comment type="catalytic activity">
    <reaction evidence="12">
        <text>Preferential cleavage: (Ac)2-L-Lys-D-Ala-|-D-Ala. Also transpeptidation of peptidyl-alanyl moieties that are N-acyl substituents of D-alanine.</text>
        <dbReference type="EC" id="3.4.16.4"/>
    </reaction>
</comment>
<evidence type="ECO:0000256" key="3">
    <source>
        <dbReference type="ARBA" id="ARBA00022645"/>
    </source>
</evidence>
<proteinExistence type="inferred from homology"/>
<organism evidence="18 19">
    <name type="scientific">Streptomyces minutiscleroticus</name>
    <dbReference type="NCBI Taxonomy" id="68238"/>
    <lineage>
        <taxon>Bacteria</taxon>
        <taxon>Bacillati</taxon>
        <taxon>Actinomycetota</taxon>
        <taxon>Actinomycetes</taxon>
        <taxon>Kitasatosporales</taxon>
        <taxon>Streptomycetaceae</taxon>
        <taxon>Streptomyces</taxon>
    </lineage>
</organism>
<dbReference type="Gene3D" id="3.40.710.10">
    <property type="entry name" value="DD-peptidase/beta-lactamase superfamily"/>
    <property type="match status" value="1"/>
</dbReference>
<keyword evidence="11" id="KW-0961">Cell wall biogenesis/degradation</keyword>
<protein>
    <submittedName>
        <fullName evidence="18">Penicillin-binding protein</fullName>
    </submittedName>
</protein>
<dbReference type="InterPro" id="IPR023346">
    <property type="entry name" value="Lysozyme-like_dom_sf"/>
</dbReference>
<evidence type="ECO:0000256" key="11">
    <source>
        <dbReference type="ARBA" id="ARBA00023316"/>
    </source>
</evidence>
<dbReference type="GO" id="GO:0009002">
    <property type="term" value="F:serine-type D-Ala-D-Ala carboxypeptidase activity"/>
    <property type="evidence" value="ECO:0007669"/>
    <property type="project" value="UniProtKB-EC"/>
</dbReference>
<gene>
    <name evidence="18" type="ORF">GCM10010358_20200</name>
</gene>
<dbReference type="AlphaFoldDB" id="A0A918KJ32"/>
<keyword evidence="10" id="KW-0511">Multifunctional enzyme</keyword>
<dbReference type="GO" id="GO:0030288">
    <property type="term" value="C:outer membrane-bounded periplasmic space"/>
    <property type="evidence" value="ECO:0007669"/>
    <property type="project" value="TreeGrafter"/>
</dbReference>
<keyword evidence="3" id="KW-0121">Carboxypeptidase</keyword>
<keyword evidence="9" id="KW-0573">Peptidoglycan synthesis</keyword>
<feature type="region of interest" description="Disordered" evidence="14">
    <location>
        <begin position="522"/>
        <end position="553"/>
    </location>
</feature>
<keyword evidence="7" id="KW-0378">Hydrolase</keyword>
<dbReference type="GO" id="GO:0006508">
    <property type="term" value="P:proteolysis"/>
    <property type="evidence" value="ECO:0007669"/>
    <property type="project" value="UniProtKB-KW"/>
</dbReference>
<comment type="similarity">
    <text evidence="2">In the N-terminal section; belongs to the glycosyltransferase 51 family.</text>
</comment>
<evidence type="ECO:0000256" key="15">
    <source>
        <dbReference type="SAM" id="Phobius"/>
    </source>
</evidence>
<feature type="transmembrane region" description="Helical" evidence="15">
    <location>
        <begin position="98"/>
        <end position="117"/>
    </location>
</feature>
<evidence type="ECO:0000256" key="10">
    <source>
        <dbReference type="ARBA" id="ARBA00023268"/>
    </source>
</evidence>
<dbReference type="FunFam" id="1.10.3810.10:FF:000001">
    <property type="entry name" value="Penicillin-binding protein 1A"/>
    <property type="match status" value="1"/>
</dbReference>
<feature type="region of interest" description="Disordered" evidence="14">
    <location>
        <begin position="1"/>
        <end position="94"/>
    </location>
</feature>
<evidence type="ECO:0000256" key="7">
    <source>
        <dbReference type="ARBA" id="ARBA00022801"/>
    </source>
</evidence>
<reference evidence="18" key="1">
    <citation type="journal article" date="2014" name="Int. J. Syst. Evol. Microbiol.">
        <title>Complete genome sequence of Corynebacterium casei LMG S-19264T (=DSM 44701T), isolated from a smear-ripened cheese.</title>
        <authorList>
            <consortium name="US DOE Joint Genome Institute (JGI-PGF)"/>
            <person name="Walter F."/>
            <person name="Albersmeier A."/>
            <person name="Kalinowski J."/>
            <person name="Ruckert C."/>
        </authorList>
    </citation>
    <scope>NUCLEOTIDE SEQUENCE</scope>
    <source>
        <strain evidence="18">JCM 4790</strain>
    </source>
</reference>
<comment type="caution">
    <text evidence="18">The sequence shown here is derived from an EMBL/GenBank/DDBJ whole genome shotgun (WGS) entry which is preliminary data.</text>
</comment>
<accession>A0A918KJ32</accession>
<evidence type="ECO:0000256" key="12">
    <source>
        <dbReference type="ARBA" id="ARBA00034000"/>
    </source>
</evidence>
<keyword evidence="15" id="KW-1133">Transmembrane helix</keyword>
<evidence type="ECO:0000256" key="13">
    <source>
        <dbReference type="ARBA" id="ARBA00049902"/>
    </source>
</evidence>
<dbReference type="InterPro" id="IPR001460">
    <property type="entry name" value="PCN-bd_Tpept"/>
</dbReference>
<evidence type="ECO:0000256" key="8">
    <source>
        <dbReference type="ARBA" id="ARBA00022960"/>
    </source>
</evidence>
<keyword evidence="8" id="KW-0133">Cell shape</keyword>
<evidence type="ECO:0000256" key="4">
    <source>
        <dbReference type="ARBA" id="ARBA00022670"/>
    </source>
</evidence>
<dbReference type="GO" id="GO:0071555">
    <property type="term" value="P:cell wall organization"/>
    <property type="evidence" value="ECO:0007669"/>
    <property type="project" value="UniProtKB-KW"/>
</dbReference>
<dbReference type="InterPro" id="IPR036950">
    <property type="entry name" value="PBP_transglycosylase"/>
</dbReference>
<keyword evidence="4" id="KW-0645">Protease</keyword>
<evidence type="ECO:0000313" key="19">
    <source>
        <dbReference type="Proteomes" id="UP000619244"/>
    </source>
</evidence>
<dbReference type="PANTHER" id="PTHR32282:SF34">
    <property type="entry name" value="PENICILLIN-BINDING PROTEIN 1A"/>
    <property type="match status" value="1"/>
</dbReference>
<evidence type="ECO:0000259" key="16">
    <source>
        <dbReference type="Pfam" id="PF00905"/>
    </source>
</evidence>
<keyword evidence="15" id="KW-0472">Membrane</keyword>
<evidence type="ECO:0000256" key="1">
    <source>
        <dbReference type="ARBA" id="ARBA00007090"/>
    </source>
</evidence>
<keyword evidence="6" id="KW-0808">Transferase</keyword>
<dbReference type="InterPro" id="IPR050396">
    <property type="entry name" value="Glycosyltr_51/Transpeptidase"/>
</dbReference>